<protein>
    <recommendedName>
        <fullName evidence="16">Coiled-coil domain-containing protein</fullName>
    </recommendedName>
</protein>
<evidence type="ECO:0000256" key="9">
    <source>
        <dbReference type="ARBA" id="ARBA00023273"/>
    </source>
</evidence>
<comment type="similarity">
    <text evidence="10">Belongs to the DNAAF19/PR46b family.</text>
</comment>
<evidence type="ECO:0000256" key="3">
    <source>
        <dbReference type="ARBA" id="ARBA00004496"/>
    </source>
</evidence>
<dbReference type="InterPro" id="IPR031733">
    <property type="entry name" value="Dynein_attach_N"/>
</dbReference>
<dbReference type="Proteomes" id="UP001445076">
    <property type="component" value="Unassembled WGS sequence"/>
</dbReference>
<keyword evidence="9" id="KW-0966">Cell projection</keyword>
<dbReference type="PANTHER" id="PTHR28572">
    <property type="entry name" value="COILED-COIL DOMAIN-CONTAINING PROTEIN 103"/>
    <property type="match status" value="1"/>
</dbReference>
<feature type="domain" description="RNA-polymerase II-associated protein 3-like C-terminal" evidence="12">
    <location>
        <begin position="152"/>
        <end position="239"/>
    </location>
</feature>
<dbReference type="InterPro" id="IPR025986">
    <property type="entry name" value="RPAP3-like_C"/>
</dbReference>
<evidence type="ECO:0000313" key="15">
    <source>
        <dbReference type="Proteomes" id="UP001445076"/>
    </source>
</evidence>
<evidence type="ECO:0000259" key="13">
    <source>
        <dbReference type="Pfam" id="PF15867"/>
    </source>
</evidence>
<proteinExistence type="inferred from homology"/>
<evidence type="ECO:0000256" key="8">
    <source>
        <dbReference type="ARBA" id="ARBA00023069"/>
    </source>
</evidence>
<dbReference type="GO" id="GO:0007368">
    <property type="term" value="P:determination of left/right symmetry"/>
    <property type="evidence" value="ECO:0007669"/>
    <property type="project" value="TreeGrafter"/>
</dbReference>
<keyword evidence="15" id="KW-1185">Reference proteome</keyword>
<evidence type="ECO:0008006" key="16">
    <source>
        <dbReference type="Google" id="ProtNLM"/>
    </source>
</evidence>
<gene>
    <name evidence="14" type="ORF">OTU49_011163</name>
</gene>
<reference evidence="14 15" key="1">
    <citation type="journal article" date="2024" name="BMC Genomics">
        <title>Genome assembly of redclaw crayfish (Cherax quadricarinatus) provides insights into its immune adaptation and hypoxia tolerance.</title>
        <authorList>
            <person name="Liu Z."/>
            <person name="Zheng J."/>
            <person name="Li H."/>
            <person name="Fang K."/>
            <person name="Wang S."/>
            <person name="He J."/>
            <person name="Zhou D."/>
            <person name="Weng S."/>
            <person name="Chi M."/>
            <person name="Gu Z."/>
            <person name="He J."/>
            <person name="Li F."/>
            <person name="Wang M."/>
        </authorList>
    </citation>
    <scope>NUCLEOTIDE SEQUENCE [LARGE SCALE GENOMIC DNA]</scope>
    <source>
        <strain evidence="14">ZL_2023a</strain>
    </source>
</reference>
<evidence type="ECO:0000256" key="4">
    <source>
        <dbReference type="ARBA" id="ARBA00011738"/>
    </source>
</evidence>
<accession>A0AAW0W641</accession>
<dbReference type="GO" id="GO:0031514">
    <property type="term" value="C:motile cilium"/>
    <property type="evidence" value="ECO:0007669"/>
    <property type="project" value="UniProtKB-SubCell"/>
</dbReference>
<dbReference type="InterPro" id="IPR042422">
    <property type="entry name" value="CC103"/>
</dbReference>
<feature type="non-terminal residue" evidence="14">
    <location>
        <position position="1"/>
    </location>
</feature>
<organism evidence="14 15">
    <name type="scientific">Cherax quadricarinatus</name>
    <name type="common">Australian red claw crayfish</name>
    <dbReference type="NCBI Taxonomy" id="27406"/>
    <lineage>
        <taxon>Eukaryota</taxon>
        <taxon>Metazoa</taxon>
        <taxon>Ecdysozoa</taxon>
        <taxon>Arthropoda</taxon>
        <taxon>Crustacea</taxon>
        <taxon>Multicrustacea</taxon>
        <taxon>Malacostraca</taxon>
        <taxon>Eumalacostraca</taxon>
        <taxon>Eucarida</taxon>
        <taxon>Decapoda</taxon>
        <taxon>Pleocyemata</taxon>
        <taxon>Astacidea</taxon>
        <taxon>Parastacoidea</taxon>
        <taxon>Parastacidae</taxon>
        <taxon>Cherax</taxon>
    </lineage>
</organism>
<dbReference type="Pfam" id="PF13877">
    <property type="entry name" value="RPAP3_C"/>
    <property type="match status" value="1"/>
</dbReference>
<feature type="region of interest" description="Disordered" evidence="11">
    <location>
        <begin position="122"/>
        <end position="148"/>
    </location>
</feature>
<dbReference type="GO" id="GO:0003351">
    <property type="term" value="P:epithelial cilium movement involved in extracellular fluid movement"/>
    <property type="evidence" value="ECO:0007669"/>
    <property type="project" value="TreeGrafter"/>
</dbReference>
<comment type="caution">
    <text evidence="14">The sequence shown here is derived from an EMBL/GenBank/DDBJ whole genome shotgun (WGS) entry which is preliminary data.</text>
</comment>
<dbReference type="PANTHER" id="PTHR28572:SF1">
    <property type="entry name" value="COILED-COIL DOMAIN-CONTAINING PROTEIN 103"/>
    <property type="match status" value="1"/>
</dbReference>
<dbReference type="GO" id="GO:0005576">
    <property type="term" value="C:extracellular region"/>
    <property type="evidence" value="ECO:0007669"/>
    <property type="project" value="GOC"/>
</dbReference>
<keyword evidence="5" id="KW-0963">Cytoplasm</keyword>
<dbReference type="EMBL" id="JARKIK010000085">
    <property type="protein sequence ID" value="KAK8724587.1"/>
    <property type="molecule type" value="Genomic_DNA"/>
</dbReference>
<dbReference type="Pfam" id="PF15867">
    <property type="entry name" value="Dynein_attach_N"/>
    <property type="match status" value="1"/>
</dbReference>
<comment type="function">
    <text evidence="1">Dynein-attachment factor required for cilia motility.</text>
</comment>
<evidence type="ECO:0000256" key="2">
    <source>
        <dbReference type="ARBA" id="ARBA00004230"/>
    </source>
</evidence>
<keyword evidence="6" id="KW-0970">Cilium biogenesis/degradation</keyword>
<dbReference type="GO" id="GO:0036159">
    <property type="term" value="P:inner dynein arm assembly"/>
    <property type="evidence" value="ECO:0007669"/>
    <property type="project" value="TreeGrafter"/>
</dbReference>
<comment type="subunit">
    <text evidence="4">Homodimer.</text>
</comment>
<feature type="domain" description="Dynein attachment factor N-terminal" evidence="13">
    <location>
        <begin position="54"/>
        <end position="118"/>
    </location>
</feature>
<evidence type="ECO:0000256" key="1">
    <source>
        <dbReference type="ARBA" id="ARBA00004048"/>
    </source>
</evidence>
<evidence type="ECO:0000313" key="14">
    <source>
        <dbReference type="EMBL" id="KAK8724587.1"/>
    </source>
</evidence>
<evidence type="ECO:0000259" key="12">
    <source>
        <dbReference type="Pfam" id="PF13877"/>
    </source>
</evidence>
<evidence type="ECO:0000256" key="7">
    <source>
        <dbReference type="ARBA" id="ARBA00022846"/>
    </source>
</evidence>
<evidence type="ECO:0000256" key="11">
    <source>
        <dbReference type="SAM" id="MobiDB-lite"/>
    </source>
</evidence>
<name>A0AAW0W641_CHEQU</name>
<dbReference type="GO" id="GO:0036157">
    <property type="term" value="C:outer dynein arm"/>
    <property type="evidence" value="ECO:0007669"/>
    <property type="project" value="InterPro"/>
</dbReference>
<keyword evidence="7" id="KW-0282">Flagellum</keyword>
<comment type="subcellular location">
    <subcellularLocation>
        <location evidence="2">Cell projection</location>
        <location evidence="2">Cilium</location>
        <location evidence="2">Flagellum</location>
    </subcellularLocation>
    <subcellularLocation>
        <location evidence="3">Cytoplasm</location>
    </subcellularLocation>
</comment>
<evidence type="ECO:0000256" key="10">
    <source>
        <dbReference type="ARBA" id="ARBA00049986"/>
    </source>
</evidence>
<keyword evidence="8" id="KW-0969">Cilium</keyword>
<evidence type="ECO:0000256" key="6">
    <source>
        <dbReference type="ARBA" id="ARBA00022794"/>
    </source>
</evidence>
<evidence type="ECO:0000256" key="5">
    <source>
        <dbReference type="ARBA" id="ARBA00022490"/>
    </source>
</evidence>
<sequence length="281" mass="30996">IVNREVCHGVKDHYGTWPHPPYLSLPLASQAATPPQCDLLHSVMACGGWEGSVDSSQLEARLRAGLDADRRYTAENAAKLRAIHSAPTYDEFRQLVLGAHLKPLDRNDKSKVRPSIWNSIASSATKKGNKPPPQDTENSVYPTDVQFDVNNPPSTTEGLVQLWERLDLAERLELLRNLSSQATERLAGGLVAGGLLGDAITTLLAFTPTVSDVVMVVNMLQALTLAKRFTLSVTLVCGEERWAWGRLLEKLQLALSERPQDLAELNVTEWTLAQLKLKFNL</sequence>
<dbReference type="AlphaFoldDB" id="A0AAW0W641"/>